<evidence type="ECO:0000256" key="3">
    <source>
        <dbReference type="ARBA" id="ARBA00022989"/>
    </source>
</evidence>
<evidence type="ECO:0000256" key="2">
    <source>
        <dbReference type="ARBA" id="ARBA00022692"/>
    </source>
</evidence>
<evidence type="ECO:0000256" key="4">
    <source>
        <dbReference type="ARBA" id="ARBA00023136"/>
    </source>
</evidence>
<evidence type="ECO:0000313" key="8">
    <source>
        <dbReference type="Proteomes" id="UP000256686"/>
    </source>
</evidence>
<dbReference type="AlphaFoldDB" id="A0A3D9C2P4"/>
<dbReference type="GO" id="GO:0016020">
    <property type="term" value="C:membrane"/>
    <property type="evidence" value="ECO:0007669"/>
    <property type="project" value="UniProtKB-SubCell"/>
</dbReference>
<accession>A0A3D9C2P4</accession>
<sequence>MKKKLTQLPIWIAYFFILLFCYAAISKIFDFENFQVQIAQSPLLSAYAGFVSYAVIIIELLIVLALIFTSTKRLGLYASLGIMVAFTVYIFLILNYSEFIPCSCGGILEKLGWTEHLIFNIACVFLAITAIIIIEEKSSKRFSTYCIRMISVVALNTSVVVYLFFSSEQIIKKENNFTRRFMMHPTLEEKSLQLSDSHYYFAGYDNENIYLGNRKFPQTLLTVNTALSNQTSIRINLDNMKHPFRNLKLAVKAPYYYIHDGTVPVIFRGKIGDSKARTISLQDAYFNQLIVLDSLHFALRTQSSETQQFVLADFNLNAGNKKLQLRPDILQKQIDGVFDIDGSFIADNFRSQLIYTYTYRNQFIVMDADLNVQKKMNTIDTVRLAKIESKRLADGIHKMSAPPLKVNLRSAVHKNLLFNQSDLMGKHESKKAWKEASIVDVYRTDKPEYVGSFYLFKKDKHSISDFMVTDKYLYVIINDKIIQYQFTKPITKYFTSGEAENRSKE</sequence>
<dbReference type="RefSeq" id="WP_115972991.1">
    <property type="nucleotide sequence ID" value="NZ_QNVT01000028.1"/>
</dbReference>
<proteinExistence type="predicted"/>
<comment type="subcellular location">
    <subcellularLocation>
        <location evidence="1">Membrane</location>
        <topology evidence="1">Multi-pass membrane protein</topology>
    </subcellularLocation>
</comment>
<evidence type="ECO:0000256" key="5">
    <source>
        <dbReference type="SAM" id="Phobius"/>
    </source>
</evidence>
<feature type="transmembrane region" description="Helical" evidence="5">
    <location>
        <begin position="74"/>
        <end position="97"/>
    </location>
</feature>
<evidence type="ECO:0000313" key="7">
    <source>
        <dbReference type="EMBL" id="REC60143.1"/>
    </source>
</evidence>
<protein>
    <submittedName>
        <fullName evidence="7">Tellurium resistance protein TerC</fullName>
    </submittedName>
</protein>
<name>A0A3D9C2P4_9FLAO</name>
<feature type="transmembrane region" description="Helical" evidence="5">
    <location>
        <begin position="117"/>
        <end position="134"/>
    </location>
</feature>
<feature type="domain" description="Methylamine utilisation protein MauE" evidence="6">
    <location>
        <begin position="8"/>
        <end position="132"/>
    </location>
</feature>
<dbReference type="InterPro" id="IPR009908">
    <property type="entry name" value="Methylamine_util_MauE"/>
</dbReference>
<dbReference type="EMBL" id="QNVT01000028">
    <property type="protein sequence ID" value="REC60143.1"/>
    <property type="molecule type" value="Genomic_DNA"/>
</dbReference>
<feature type="transmembrane region" description="Helical" evidence="5">
    <location>
        <begin position="47"/>
        <end position="67"/>
    </location>
</feature>
<comment type="caution">
    <text evidence="7">The sequence shown here is derived from an EMBL/GenBank/DDBJ whole genome shotgun (WGS) entry which is preliminary data.</text>
</comment>
<keyword evidence="2 5" id="KW-0812">Transmembrane</keyword>
<dbReference type="GO" id="GO:0030416">
    <property type="term" value="P:methylamine metabolic process"/>
    <property type="evidence" value="ECO:0007669"/>
    <property type="project" value="InterPro"/>
</dbReference>
<reference evidence="8" key="1">
    <citation type="submission" date="2018-06" db="EMBL/GenBank/DDBJ databases">
        <authorList>
            <person name="Lum Nde A."/>
            <person name="Hugo C."/>
        </authorList>
    </citation>
    <scope>NUCLEOTIDE SEQUENCE [LARGE SCALE GENOMIC DNA]</scope>
    <source>
        <strain evidence="8">1_F178</strain>
    </source>
</reference>
<dbReference type="Pfam" id="PF07291">
    <property type="entry name" value="MauE"/>
    <property type="match status" value="1"/>
</dbReference>
<organism evidence="7 8">
    <name type="scientific">Chryseobacterium pennae</name>
    <dbReference type="NCBI Taxonomy" id="2258962"/>
    <lineage>
        <taxon>Bacteria</taxon>
        <taxon>Pseudomonadati</taxon>
        <taxon>Bacteroidota</taxon>
        <taxon>Flavobacteriia</taxon>
        <taxon>Flavobacteriales</taxon>
        <taxon>Weeksellaceae</taxon>
        <taxon>Chryseobacterium group</taxon>
        <taxon>Chryseobacterium</taxon>
    </lineage>
</organism>
<keyword evidence="3 5" id="KW-1133">Transmembrane helix</keyword>
<keyword evidence="4 5" id="KW-0472">Membrane</keyword>
<dbReference type="Proteomes" id="UP000256686">
    <property type="component" value="Unassembled WGS sequence"/>
</dbReference>
<feature type="transmembrane region" description="Helical" evidence="5">
    <location>
        <begin position="146"/>
        <end position="165"/>
    </location>
</feature>
<evidence type="ECO:0000259" key="6">
    <source>
        <dbReference type="Pfam" id="PF07291"/>
    </source>
</evidence>
<keyword evidence="8" id="KW-1185">Reference proteome</keyword>
<evidence type="ECO:0000256" key="1">
    <source>
        <dbReference type="ARBA" id="ARBA00004141"/>
    </source>
</evidence>
<gene>
    <name evidence="7" type="ORF">DRF65_22600</name>
</gene>